<name>A0A6A6Z567_9PEZI</name>
<reference evidence="4" key="3">
    <citation type="submission" date="2025-04" db="UniProtKB">
        <authorList>
            <consortium name="RefSeq"/>
        </authorList>
    </citation>
    <scope>IDENTIFICATION</scope>
    <source>
        <strain evidence="4">CBS 304.34</strain>
    </source>
</reference>
<dbReference type="RefSeq" id="XP_033582289.1">
    <property type="nucleotide sequence ID" value="XM_033713180.1"/>
</dbReference>
<keyword evidence="3" id="KW-1185">Reference proteome</keyword>
<organism evidence="2">
    <name type="scientific">Mytilinidion resinicola</name>
    <dbReference type="NCBI Taxonomy" id="574789"/>
    <lineage>
        <taxon>Eukaryota</taxon>
        <taxon>Fungi</taxon>
        <taxon>Dikarya</taxon>
        <taxon>Ascomycota</taxon>
        <taxon>Pezizomycotina</taxon>
        <taxon>Dothideomycetes</taxon>
        <taxon>Pleosporomycetidae</taxon>
        <taxon>Mytilinidiales</taxon>
        <taxon>Mytilinidiaceae</taxon>
        <taxon>Mytilinidion</taxon>
    </lineage>
</organism>
<dbReference type="OrthoDB" id="20872at2759"/>
<dbReference type="Gene3D" id="1.20.120.1020">
    <property type="entry name" value="Prion-inhibition and propagation, HeLo domain"/>
    <property type="match status" value="1"/>
</dbReference>
<reference evidence="4" key="2">
    <citation type="submission" date="2020-04" db="EMBL/GenBank/DDBJ databases">
        <authorList>
            <consortium name="NCBI Genome Project"/>
        </authorList>
    </citation>
    <scope>NUCLEOTIDE SEQUENCE</scope>
    <source>
        <strain evidence="4">CBS 304.34</strain>
    </source>
</reference>
<dbReference type="AlphaFoldDB" id="A0A6A6Z567"/>
<reference evidence="2 4" key="1">
    <citation type="journal article" date="2020" name="Stud. Mycol.">
        <title>101 Dothideomycetes genomes: a test case for predicting lifestyles and emergence of pathogens.</title>
        <authorList>
            <person name="Haridas S."/>
            <person name="Albert R."/>
            <person name="Binder M."/>
            <person name="Bloem J."/>
            <person name="Labutti K."/>
            <person name="Salamov A."/>
            <person name="Andreopoulos B."/>
            <person name="Baker S."/>
            <person name="Barry K."/>
            <person name="Bills G."/>
            <person name="Bluhm B."/>
            <person name="Cannon C."/>
            <person name="Castanera R."/>
            <person name="Culley D."/>
            <person name="Daum C."/>
            <person name="Ezra D."/>
            <person name="Gonzalez J."/>
            <person name="Henrissat B."/>
            <person name="Kuo A."/>
            <person name="Liang C."/>
            <person name="Lipzen A."/>
            <person name="Lutzoni F."/>
            <person name="Magnuson J."/>
            <person name="Mondo S."/>
            <person name="Nolan M."/>
            <person name="Ohm R."/>
            <person name="Pangilinan J."/>
            <person name="Park H.-J."/>
            <person name="Ramirez L."/>
            <person name="Alfaro M."/>
            <person name="Sun H."/>
            <person name="Tritt A."/>
            <person name="Yoshinaga Y."/>
            <person name="Zwiers L.-H."/>
            <person name="Turgeon B."/>
            <person name="Goodwin S."/>
            <person name="Spatafora J."/>
            <person name="Crous P."/>
            <person name="Grigoriev I."/>
        </authorList>
    </citation>
    <scope>NUCLEOTIDE SEQUENCE</scope>
    <source>
        <strain evidence="2 4">CBS 304.34</strain>
    </source>
</reference>
<protein>
    <recommendedName>
        <fullName evidence="1">Prion-inhibition and propagation HeLo domain-containing protein</fullName>
    </recommendedName>
</protein>
<dbReference type="EMBL" id="MU003694">
    <property type="protein sequence ID" value="KAF2815325.1"/>
    <property type="molecule type" value="Genomic_DNA"/>
</dbReference>
<dbReference type="GeneID" id="54454073"/>
<evidence type="ECO:0000259" key="1">
    <source>
        <dbReference type="Pfam" id="PF14479"/>
    </source>
</evidence>
<dbReference type="InterPro" id="IPR029498">
    <property type="entry name" value="HeLo_dom"/>
</dbReference>
<gene>
    <name evidence="2 4" type="ORF">BDZ99DRAFT_194019</name>
</gene>
<evidence type="ECO:0000313" key="2">
    <source>
        <dbReference type="EMBL" id="KAF2815325.1"/>
    </source>
</evidence>
<feature type="domain" description="Prion-inhibition and propagation HeLo" evidence="1">
    <location>
        <begin position="5"/>
        <end position="194"/>
    </location>
</feature>
<dbReference type="InterPro" id="IPR038305">
    <property type="entry name" value="HeLo_sf"/>
</dbReference>
<dbReference type="Proteomes" id="UP000504636">
    <property type="component" value="Unplaced"/>
</dbReference>
<sequence length="276" mass="29734">MEPAGLAVGIAGLAGLFSASVDCFEYVQFAKNFDQDLVTSQLKLDAAGFRLSRWGEAIRIHDHATASLPEDRYKRAEKILTDLCNLFVQGQEKSEIFGDSSTATYDPGADMSPAQLFVHSGIITKTRKRVERQRPNFLKRTKWALYKKKELASLIDDIAALVSQLELILLPGQEPAQTLQRVAELDAAEITEVAETQASAGAITTLDVAETLGDAAEGLDPYLEEAVKKLVEGLRPEKEGKGTTYSIRQTGNTGNVAAHNAGTQTYYGGGVKGGGA</sequence>
<evidence type="ECO:0000313" key="4">
    <source>
        <dbReference type="RefSeq" id="XP_033582289.1"/>
    </source>
</evidence>
<evidence type="ECO:0000313" key="3">
    <source>
        <dbReference type="Proteomes" id="UP000504636"/>
    </source>
</evidence>
<accession>A0A6A6Z567</accession>
<dbReference type="Pfam" id="PF14479">
    <property type="entry name" value="HeLo"/>
    <property type="match status" value="1"/>
</dbReference>
<proteinExistence type="predicted"/>